<dbReference type="GO" id="GO:0016740">
    <property type="term" value="F:transferase activity"/>
    <property type="evidence" value="ECO:0007669"/>
    <property type="project" value="UniProtKB-KW"/>
</dbReference>
<evidence type="ECO:0000256" key="4">
    <source>
        <dbReference type="ARBA" id="ARBA00022729"/>
    </source>
</evidence>
<dbReference type="GO" id="GO:0042597">
    <property type="term" value="C:periplasmic space"/>
    <property type="evidence" value="ECO:0007669"/>
    <property type="project" value="UniProtKB-SubCell"/>
</dbReference>
<evidence type="ECO:0000313" key="8">
    <source>
        <dbReference type="EMBL" id="PJA89800.1"/>
    </source>
</evidence>
<keyword evidence="3" id="KW-0808">Transferase</keyword>
<comment type="subcellular location">
    <subcellularLocation>
        <location evidence="1">Periplasm</location>
    </subcellularLocation>
</comment>
<keyword evidence="4" id="KW-0732">Signal</keyword>
<accession>A0A2M7Z6P5</accession>
<protein>
    <recommendedName>
        <fullName evidence="7">AlgX/AlgJ SGNH hydrolase-like domain-containing protein</fullName>
    </recommendedName>
</protein>
<comment type="pathway">
    <text evidence="2">Glycan biosynthesis; alginate biosynthesis.</text>
</comment>
<dbReference type="InterPro" id="IPR031811">
    <property type="entry name" value="ALGX/ALGJ_SGNH-like"/>
</dbReference>
<proteinExistence type="predicted"/>
<dbReference type="GO" id="GO:0042121">
    <property type="term" value="P:alginic acid biosynthetic process"/>
    <property type="evidence" value="ECO:0007669"/>
    <property type="project" value="UniProtKB-UniPathway"/>
</dbReference>
<evidence type="ECO:0000256" key="1">
    <source>
        <dbReference type="ARBA" id="ARBA00004418"/>
    </source>
</evidence>
<evidence type="ECO:0000256" key="2">
    <source>
        <dbReference type="ARBA" id="ARBA00005182"/>
    </source>
</evidence>
<feature type="domain" description="AlgX/AlgJ SGNH hydrolase-like" evidence="7">
    <location>
        <begin position="96"/>
        <end position="236"/>
    </location>
</feature>
<name>A0A2M7Z6P5_9BACT</name>
<dbReference type="UniPathway" id="UPA00286"/>
<dbReference type="AlphaFoldDB" id="A0A2M7Z6P5"/>
<dbReference type="Pfam" id="PF16822">
    <property type="entry name" value="ALGX"/>
    <property type="match status" value="1"/>
</dbReference>
<evidence type="ECO:0000256" key="3">
    <source>
        <dbReference type="ARBA" id="ARBA00022679"/>
    </source>
</evidence>
<evidence type="ECO:0000256" key="6">
    <source>
        <dbReference type="ARBA" id="ARBA00022841"/>
    </source>
</evidence>
<evidence type="ECO:0000259" key="7">
    <source>
        <dbReference type="Pfam" id="PF16822"/>
    </source>
</evidence>
<sequence>MRLINILFIVIFIFFLFAPITQTVFKFVPVEELNGVIELVEKPTLSIQKVIEGTFQKQVERWFDSIIGFRGYLVKTDNQINFSLFKEITGSKNVKIVLGKDNYLFEKGYIDSLNKKDIISGEKMDAKVQLLQQLQNELNKIGKSFIFIIAPNKASVLQEYIPERYIDKRRLKEKTNYELSIPFLDKYNINYIDAHKYFVENVDKPKQLFFTRGGTHWNYYGACLISSEITQKTEQNLKKNLVNISCDPPTVDNEPFGTDKDLSRLLNIWNENIINGPTIHPYYQNNATGIEFKPDILMVGDSFAWTIAEIMGATEVFNSMDVYYYYNTSFKYPSNIKIDINKKAINWKDNVLNNDIIIVEVNESGLHDIGFGFVDDLLVYLTHENK</sequence>
<organism evidence="8 9">
    <name type="scientific">Candidatus Magasanikbacteria bacterium CG_4_9_14_3_um_filter_32_9</name>
    <dbReference type="NCBI Taxonomy" id="1974644"/>
    <lineage>
        <taxon>Bacteria</taxon>
        <taxon>Candidatus Magasanikiibacteriota</taxon>
    </lineage>
</organism>
<keyword evidence="5" id="KW-0574">Periplasm</keyword>
<gene>
    <name evidence="8" type="ORF">CO137_02275</name>
</gene>
<evidence type="ECO:0000256" key="5">
    <source>
        <dbReference type="ARBA" id="ARBA00022764"/>
    </source>
</evidence>
<reference evidence="9" key="1">
    <citation type="submission" date="2017-09" db="EMBL/GenBank/DDBJ databases">
        <title>Depth-based differentiation of microbial function through sediment-hosted aquifers and enrichment of novel symbionts in the deep terrestrial subsurface.</title>
        <authorList>
            <person name="Probst A.J."/>
            <person name="Ladd B."/>
            <person name="Jarett J.K."/>
            <person name="Geller-Mcgrath D.E."/>
            <person name="Sieber C.M.K."/>
            <person name="Emerson J.B."/>
            <person name="Anantharaman K."/>
            <person name="Thomas B.C."/>
            <person name="Malmstrom R."/>
            <person name="Stieglmeier M."/>
            <person name="Klingl A."/>
            <person name="Woyke T."/>
            <person name="Ryan C.M."/>
            <person name="Banfield J.F."/>
        </authorList>
    </citation>
    <scope>NUCLEOTIDE SEQUENCE [LARGE SCALE GENOMIC DNA]</scope>
</reference>
<evidence type="ECO:0000313" key="9">
    <source>
        <dbReference type="Proteomes" id="UP000230843"/>
    </source>
</evidence>
<comment type="caution">
    <text evidence="8">The sequence shown here is derived from an EMBL/GenBank/DDBJ whole genome shotgun (WGS) entry which is preliminary data.</text>
</comment>
<keyword evidence="6" id="KW-0016">Alginate biosynthesis</keyword>
<dbReference type="EMBL" id="PFVJ01000048">
    <property type="protein sequence ID" value="PJA89800.1"/>
    <property type="molecule type" value="Genomic_DNA"/>
</dbReference>
<dbReference type="Proteomes" id="UP000230843">
    <property type="component" value="Unassembled WGS sequence"/>
</dbReference>